<accession>A0ABW5PEH7</accession>
<sequence length="77" mass="8744">MNDRSNLLFPSTSLGQIERKVLAVIQGQHSEIIDLPQIASLLNITEIQANVAVQLLTYKKLLPINRTIHARHFRQQS</sequence>
<gene>
    <name evidence="1" type="ORF">ACFSUF_13285</name>
</gene>
<evidence type="ECO:0000313" key="2">
    <source>
        <dbReference type="Proteomes" id="UP001597541"/>
    </source>
</evidence>
<dbReference type="RefSeq" id="WP_377603395.1">
    <property type="nucleotide sequence ID" value="NZ_JBHUME010000008.1"/>
</dbReference>
<dbReference type="EMBL" id="JBHUME010000008">
    <property type="protein sequence ID" value="MFD2613398.1"/>
    <property type="molecule type" value="Genomic_DNA"/>
</dbReference>
<reference evidence="2" key="1">
    <citation type="journal article" date="2019" name="Int. J. Syst. Evol. Microbiol.">
        <title>The Global Catalogue of Microorganisms (GCM) 10K type strain sequencing project: providing services to taxonomists for standard genome sequencing and annotation.</title>
        <authorList>
            <consortium name="The Broad Institute Genomics Platform"/>
            <consortium name="The Broad Institute Genome Sequencing Center for Infectious Disease"/>
            <person name="Wu L."/>
            <person name="Ma J."/>
        </authorList>
    </citation>
    <scope>NUCLEOTIDE SEQUENCE [LARGE SCALE GENOMIC DNA]</scope>
    <source>
        <strain evidence="2">KCTC 3950</strain>
    </source>
</reference>
<dbReference type="Proteomes" id="UP001597541">
    <property type="component" value="Unassembled WGS sequence"/>
</dbReference>
<protein>
    <recommendedName>
        <fullName evidence="3">DprA winged helix domain-containing protein</fullName>
    </recommendedName>
</protein>
<name>A0ABW5PEH7_9BACL</name>
<evidence type="ECO:0000313" key="1">
    <source>
        <dbReference type="EMBL" id="MFD2613398.1"/>
    </source>
</evidence>
<evidence type="ECO:0008006" key="3">
    <source>
        <dbReference type="Google" id="ProtNLM"/>
    </source>
</evidence>
<comment type="caution">
    <text evidence="1">The sequence shown here is derived from an EMBL/GenBank/DDBJ whole genome shotgun (WGS) entry which is preliminary data.</text>
</comment>
<organism evidence="1 2">
    <name type="scientific">Paenibacillus gansuensis</name>
    <dbReference type="NCBI Taxonomy" id="306542"/>
    <lineage>
        <taxon>Bacteria</taxon>
        <taxon>Bacillati</taxon>
        <taxon>Bacillota</taxon>
        <taxon>Bacilli</taxon>
        <taxon>Bacillales</taxon>
        <taxon>Paenibacillaceae</taxon>
        <taxon>Paenibacillus</taxon>
    </lineage>
</organism>
<proteinExistence type="predicted"/>
<keyword evidence="2" id="KW-1185">Reference proteome</keyword>